<dbReference type="OrthoDB" id="4840624at2759"/>
<sequence length="141" mass="15606">MLGIFPDLYPHSHHLRINVYKAKLCHSKLNFTLTTSNAMASRYPMPNTYTKTTKQKTDSSSSSSSSLSTAVKSIFSAPTSYPSTPYSTSKYPLPTAYTPRDGTNNKGSVGEQRMGMTSRVSVESRDTIDEIKEEQLRGLGR</sequence>
<comment type="caution">
    <text evidence="2">The sequence shown here is derived from an EMBL/GenBank/DDBJ whole genome shotgun (WGS) entry which is preliminary data.</text>
</comment>
<dbReference type="AlphaFoldDB" id="A0A9P9XD02"/>
<dbReference type="Proteomes" id="UP001056436">
    <property type="component" value="Unassembled WGS sequence"/>
</dbReference>
<proteinExistence type="predicted"/>
<protein>
    <submittedName>
        <fullName evidence="2">Uncharacterized protein</fullName>
    </submittedName>
</protein>
<feature type="compositionally biased region" description="Low complexity" evidence="1">
    <location>
        <begin position="48"/>
        <end position="95"/>
    </location>
</feature>
<organism evidence="2 3">
    <name type="scientific">Colletotrichum abscissum</name>
    <dbReference type="NCBI Taxonomy" id="1671311"/>
    <lineage>
        <taxon>Eukaryota</taxon>
        <taxon>Fungi</taxon>
        <taxon>Dikarya</taxon>
        <taxon>Ascomycota</taxon>
        <taxon>Pezizomycotina</taxon>
        <taxon>Sordariomycetes</taxon>
        <taxon>Hypocreomycetidae</taxon>
        <taxon>Glomerellales</taxon>
        <taxon>Glomerellaceae</taxon>
        <taxon>Colletotrichum</taxon>
        <taxon>Colletotrichum acutatum species complex</taxon>
    </lineage>
</organism>
<accession>A0A9P9XD02</accession>
<keyword evidence="3" id="KW-1185">Reference proteome</keyword>
<name>A0A9P9XD02_9PEZI</name>
<gene>
    <name evidence="2" type="ORF">CABS02_08002</name>
</gene>
<feature type="compositionally biased region" description="Basic and acidic residues" evidence="1">
    <location>
        <begin position="122"/>
        <end position="141"/>
    </location>
</feature>
<evidence type="ECO:0000256" key="1">
    <source>
        <dbReference type="SAM" id="MobiDB-lite"/>
    </source>
</evidence>
<reference evidence="2" key="1">
    <citation type="submission" date="2019-01" db="EMBL/GenBank/DDBJ databases">
        <title>Colletotrichum abscissum LGMF1257.</title>
        <authorList>
            <person name="Baroncelli R."/>
        </authorList>
    </citation>
    <scope>NUCLEOTIDE SEQUENCE</scope>
    <source>
        <strain evidence="2">Ca142</strain>
    </source>
</reference>
<feature type="region of interest" description="Disordered" evidence="1">
    <location>
        <begin position="42"/>
        <end position="141"/>
    </location>
</feature>
<evidence type="ECO:0000313" key="3">
    <source>
        <dbReference type="Proteomes" id="UP001056436"/>
    </source>
</evidence>
<evidence type="ECO:0000313" key="2">
    <source>
        <dbReference type="EMBL" id="KAI3549174.1"/>
    </source>
</evidence>
<dbReference type="EMBL" id="SDAQ01000046">
    <property type="protein sequence ID" value="KAI3549174.1"/>
    <property type="molecule type" value="Genomic_DNA"/>
</dbReference>